<accession>A0ABN7XG91</accession>
<dbReference type="Proteomes" id="UP000789901">
    <property type="component" value="Unassembled WGS sequence"/>
</dbReference>
<comment type="caution">
    <text evidence="1">The sequence shown here is derived from an EMBL/GenBank/DDBJ whole genome shotgun (WGS) entry which is preliminary data.</text>
</comment>
<evidence type="ECO:0000313" key="1">
    <source>
        <dbReference type="EMBL" id="CAG8854030.1"/>
    </source>
</evidence>
<keyword evidence="2" id="KW-1185">Reference proteome</keyword>
<organism evidence="1 2">
    <name type="scientific">Gigaspora margarita</name>
    <dbReference type="NCBI Taxonomy" id="4874"/>
    <lineage>
        <taxon>Eukaryota</taxon>
        <taxon>Fungi</taxon>
        <taxon>Fungi incertae sedis</taxon>
        <taxon>Mucoromycota</taxon>
        <taxon>Glomeromycotina</taxon>
        <taxon>Glomeromycetes</taxon>
        <taxon>Diversisporales</taxon>
        <taxon>Gigasporaceae</taxon>
        <taxon>Gigaspora</taxon>
    </lineage>
</organism>
<evidence type="ECO:0000313" key="2">
    <source>
        <dbReference type="Proteomes" id="UP000789901"/>
    </source>
</evidence>
<feature type="non-terminal residue" evidence="1">
    <location>
        <position position="1"/>
    </location>
</feature>
<name>A0ABN7XG91_GIGMA</name>
<gene>
    <name evidence="1" type="ORF">GMARGA_LOCUS42851</name>
</gene>
<dbReference type="EMBL" id="CAJVQB010132388">
    <property type="protein sequence ID" value="CAG8854030.1"/>
    <property type="molecule type" value="Genomic_DNA"/>
</dbReference>
<reference evidence="1 2" key="1">
    <citation type="submission" date="2021-06" db="EMBL/GenBank/DDBJ databases">
        <authorList>
            <person name="Kallberg Y."/>
            <person name="Tangrot J."/>
            <person name="Rosling A."/>
        </authorList>
    </citation>
    <scope>NUCLEOTIDE SEQUENCE [LARGE SCALE GENOMIC DNA]</scope>
    <source>
        <strain evidence="1 2">120-4 pot B 10/14</strain>
    </source>
</reference>
<proteinExistence type="predicted"/>
<sequence>NQQKLNIEITSIDKQWSSELIQDLKEWWIILSQKDKADRNHTKLKEIQEKINNRCELIDGKQDKILASLLDKPFSKIKIDRLVKEEGL</sequence>
<protein>
    <submittedName>
        <fullName evidence="1">18117_t:CDS:1</fullName>
    </submittedName>
</protein>